<dbReference type="Gene3D" id="3.60.10.10">
    <property type="entry name" value="Endonuclease/exonuclease/phosphatase"/>
    <property type="match status" value="1"/>
</dbReference>
<feature type="non-terminal residue" evidence="2">
    <location>
        <position position="1"/>
    </location>
</feature>
<dbReference type="InterPro" id="IPR005135">
    <property type="entry name" value="Endo/exonuclease/phosphatase"/>
</dbReference>
<name>A0A146KM04_9EUKA</name>
<feature type="non-terminal residue" evidence="2">
    <location>
        <position position="256"/>
    </location>
</feature>
<dbReference type="InterPro" id="IPR036691">
    <property type="entry name" value="Endo/exonu/phosph_ase_sf"/>
</dbReference>
<proteinExistence type="predicted"/>
<dbReference type="PANTHER" id="PTHR14859:SF1">
    <property type="entry name" value="PGAP2-INTERACTING PROTEIN"/>
    <property type="match status" value="1"/>
</dbReference>
<dbReference type="GO" id="GO:0003824">
    <property type="term" value="F:catalytic activity"/>
    <property type="evidence" value="ECO:0007669"/>
    <property type="project" value="InterPro"/>
</dbReference>
<evidence type="ECO:0000313" key="2">
    <source>
        <dbReference type="EMBL" id="JAP96545.1"/>
    </source>
</evidence>
<organism evidence="2">
    <name type="scientific">Trepomonas sp. PC1</name>
    <dbReference type="NCBI Taxonomy" id="1076344"/>
    <lineage>
        <taxon>Eukaryota</taxon>
        <taxon>Metamonada</taxon>
        <taxon>Diplomonadida</taxon>
        <taxon>Hexamitidae</taxon>
        <taxon>Hexamitinae</taxon>
        <taxon>Trepomonas</taxon>
    </lineage>
</organism>
<protein>
    <recommendedName>
        <fullName evidence="1">Endonuclease/exonuclease/phosphatase domain-containing protein</fullName>
    </recommendedName>
</protein>
<reference evidence="2" key="1">
    <citation type="submission" date="2015-07" db="EMBL/GenBank/DDBJ databases">
        <title>Adaptation to a free-living lifestyle via gene acquisitions in the diplomonad Trepomonas sp. PC1.</title>
        <authorList>
            <person name="Xu F."/>
            <person name="Jerlstrom-Hultqvist J."/>
            <person name="Kolisko M."/>
            <person name="Simpson A.G.B."/>
            <person name="Roger A.J."/>
            <person name="Svard S.G."/>
            <person name="Andersson J.O."/>
        </authorList>
    </citation>
    <scope>NUCLEOTIDE SEQUENCE</scope>
    <source>
        <strain evidence="2">PC1</strain>
    </source>
</reference>
<evidence type="ECO:0000259" key="1">
    <source>
        <dbReference type="Pfam" id="PF03372"/>
    </source>
</evidence>
<dbReference type="GO" id="GO:0016020">
    <property type="term" value="C:membrane"/>
    <property type="evidence" value="ECO:0007669"/>
    <property type="project" value="GOC"/>
</dbReference>
<dbReference type="EMBL" id="GDID01000061">
    <property type="protein sequence ID" value="JAP96545.1"/>
    <property type="molecule type" value="Transcribed_RNA"/>
</dbReference>
<dbReference type="GO" id="GO:0006506">
    <property type="term" value="P:GPI anchor biosynthetic process"/>
    <property type="evidence" value="ECO:0007669"/>
    <property type="project" value="TreeGrafter"/>
</dbReference>
<sequence>FTLKDQQNFIFYPSKRCFAPRHYQKQLFLVQSDQQSHQSNQLWLQPENAFSPNIIELMKLLQTPYCFFSGTCNPSFGNLILSRSRFLSATTKLLIGEDKTNPWCIRNAQIVEIDQKVPVKVVNLHLDHKSENERIVQLKQLLQVLDPKKTIVCGDFNSLQEDYTFEQINAFNAAREKCKIEKCRFDAVKLMKNGFYDTLWFSPRSVVQGCVDQTSHHGTRVDYIFASMDMFGAVVKQCVIELQNSDHNGVYLELHP</sequence>
<dbReference type="AlphaFoldDB" id="A0A146KM04"/>
<feature type="domain" description="Endonuclease/exonuclease/phosphatase" evidence="1">
    <location>
        <begin position="73"/>
        <end position="247"/>
    </location>
</feature>
<dbReference type="Pfam" id="PF03372">
    <property type="entry name" value="Exo_endo_phos"/>
    <property type="match status" value="1"/>
</dbReference>
<gene>
    <name evidence="2" type="ORF">TPC1_10086</name>
</gene>
<dbReference type="InterPro" id="IPR051916">
    <property type="entry name" value="GPI-anchor_lipid_remodeler"/>
</dbReference>
<dbReference type="PANTHER" id="PTHR14859">
    <property type="entry name" value="CALCOFLUOR WHITE HYPERSENSITIVE PROTEIN PRECURSOR"/>
    <property type="match status" value="1"/>
</dbReference>
<dbReference type="GO" id="GO:0005783">
    <property type="term" value="C:endoplasmic reticulum"/>
    <property type="evidence" value="ECO:0007669"/>
    <property type="project" value="TreeGrafter"/>
</dbReference>
<dbReference type="SUPFAM" id="SSF56219">
    <property type="entry name" value="DNase I-like"/>
    <property type="match status" value="1"/>
</dbReference>
<accession>A0A146KM04</accession>